<evidence type="ECO:0000313" key="3">
    <source>
        <dbReference type="Proteomes" id="UP000694680"/>
    </source>
</evidence>
<dbReference type="PROSITE" id="PS50041">
    <property type="entry name" value="C_TYPE_LECTIN_2"/>
    <property type="match status" value="1"/>
</dbReference>
<organism evidence="2 3">
    <name type="scientific">Gouania willdenowi</name>
    <name type="common">Blunt-snouted clingfish</name>
    <name type="synonym">Lepadogaster willdenowi</name>
    <dbReference type="NCBI Taxonomy" id="441366"/>
    <lineage>
        <taxon>Eukaryota</taxon>
        <taxon>Metazoa</taxon>
        <taxon>Chordata</taxon>
        <taxon>Craniata</taxon>
        <taxon>Vertebrata</taxon>
        <taxon>Euteleostomi</taxon>
        <taxon>Actinopterygii</taxon>
        <taxon>Neopterygii</taxon>
        <taxon>Teleostei</taxon>
        <taxon>Neoteleostei</taxon>
        <taxon>Acanthomorphata</taxon>
        <taxon>Ovalentaria</taxon>
        <taxon>Blenniimorphae</taxon>
        <taxon>Blenniiformes</taxon>
        <taxon>Gobiesocoidei</taxon>
        <taxon>Gobiesocidae</taxon>
        <taxon>Gobiesocinae</taxon>
        <taxon>Gouania</taxon>
    </lineage>
</organism>
<proteinExistence type="predicted"/>
<dbReference type="InterPro" id="IPR016187">
    <property type="entry name" value="CTDL_fold"/>
</dbReference>
<dbReference type="Ensembl" id="ENSGWIT00000047318.1">
    <property type="protein sequence ID" value="ENSGWIP00000043627.1"/>
    <property type="gene ID" value="ENSGWIG00000021794.1"/>
</dbReference>
<dbReference type="SUPFAM" id="SSF56436">
    <property type="entry name" value="C-type lectin-like"/>
    <property type="match status" value="1"/>
</dbReference>
<dbReference type="InterPro" id="IPR016186">
    <property type="entry name" value="C-type_lectin-like/link_sf"/>
</dbReference>
<keyword evidence="3" id="KW-1185">Reference proteome</keyword>
<reference evidence="2" key="1">
    <citation type="submission" date="2020-06" db="EMBL/GenBank/DDBJ databases">
        <authorList>
            <consortium name="Wellcome Sanger Institute Data Sharing"/>
        </authorList>
    </citation>
    <scope>NUCLEOTIDE SEQUENCE [LARGE SCALE GENOMIC DNA]</scope>
</reference>
<accession>A0A8C5HEK2</accession>
<dbReference type="SMART" id="SM00034">
    <property type="entry name" value="CLECT"/>
    <property type="match status" value="1"/>
</dbReference>
<evidence type="ECO:0000259" key="1">
    <source>
        <dbReference type="PROSITE" id="PS50041"/>
    </source>
</evidence>
<name>A0A8C5HEK2_GOUWI</name>
<reference evidence="2" key="2">
    <citation type="submission" date="2025-08" db="UniProtKB">
        <authorList>
            <consortium name="Ensembl"/>
        </authorList>
    </citation>
    <scope>IDENTIFICATION</scope>
</reference>
<feature type="domain" description="C-type lectin" evidence="1">
    <location>
        <begin position="44"/>
        <end position="156"/>
    </location>
</feature>
<dbReference type="AlphaFoldDB" id="A0A8C5HEK2"/>
<dbReference type="Proteomes" id="UP000694680">
    <property type="component" value="Chromosome 19"/>
</dbReference>
<dbReference type="Gene3D" id="3.10.100.10">
    <property type="entry name" value="Mannose-Binding Protein A, subunit A"/>
    <property type="match status" value="1"/>
</dbReference>
<sequence length="199" mass="22627">MCLKERFVPVMRDHHLGHVACGSLFDHCLPGTIPCPKGGRINLINLRCYWLSVMTSSWFEAQESCSNTHGGELASAHNQDLQHFIFHSFPVETIEWVWLKEMGAESSEQGDVLQTESSIMFDQGYQNERMCAQMALGIVGRWRKAQCDGKFLYICEMKVTSKIRFLKKKMRSKDQVGLGLCPNSPSFSPQVIKECSNFL</sequence>
<dbReference type="Pfam" id="PF00059">
    <property type="entry name" value="Lectin_C"/>
    <property type="match status" value="1"/>
</dbReference>
<protein>
    <recommendedName>
        <fullName evidence="1">C-type lectin domain-containing protein</fullName>
    </recommendedName>
</protein>
<dbReference type="CDD" id="cd00037">
    <property type="entry name" value="CLECT"/>
    <property type="match status" value="1"/>
</dbReference>
<dbReference type="InterPro" id="IPR001304">
    <property type="entry name" value="C-type_lectin-like"/>
</dbReference>
<evidence type="ECO:0000313" key="2">
    <source>
        <dbReference type="Ensembl" id="ENSGWIP00000043627.1"/>
    </source>
</evidence>
<reference evidence="2" key="3">
    <citation type="submission" date="2025-09" db="UniProtKB">
        <authorList>
            <consortium name="Ensembl"/>
        </authorList>
    </citation>
    <scope>IDENTIFICATION</scope>
</reference>